<evidence type="ECO:0000313" key="3">
    <source>
        <dbReference type="Proteomes" id="UP000198769"/>
    </source>
</evidence>
<organism evidence="2 3">
    <name type="scientific">Chryseobacterium oleae</name>
    <dbReference type="NCBI Taxonomy" id="491207"/>
    <lineage>
        <taxon>Bacteria</taxon>
        <taxon>Pseudomonadati</taxon>
        <taxon>Bacteroidota</taxon>
        <taxon>Flavobacteriia</taxon>
        <taxon>Flavobacteriales</taxon>
        <taxon>Weeksellaceae</taxon>
        <taxon>Chryseobacterium group</taxon>
        <taxon>Chryseobacterium</taxon>
    </lineage>
</organism>
<dbReference type="Proteomes" id="UP000198769">
    <property type="component" value="Unassembled WGS sequence"/>
</dbReference>
<sequence length="49" mass="5954">MKIVRLSERVRIRTFDRPDYKIGMLYLGLFLLGYYKTKRLTIKIVSLFK</sequence>
<evidence type="ECO:0000256" key="1">
    <source>
        <dbReference type="SAM" id="Phobius"/>
    </source>
</evidence>
<keyword evidence="3" id="KW-1185">Reference proteome</keyword>
<reference evidence="3" key="1">
    <citation type="submission" date="2016-10" db="EMBL/GenBank/DDBJ databases">
        <authorList>
            <person name="Varghese N."/>
            <person name="Submissions S."/>
        </authorList>
    </citation>
    <scope>NUCLEOTIDE SEQUENCE [LARGE SCALE GENOMIC DNA]</scope>
    <source>
        <strain evidence="3">DSM 25575</strain>
    </source>
</reference>
<proteinExistence type="predicted"/>
<dbReference type="AlphaFoldDB" id="A0A1I4XBC8"/>
<keyword evidence="1" id="KW-0472">Membrane</keyword>
<dbReference type="EMBL" id="FOVD01000002">
    <property type="protein sequence ID" value="SFN23241.1"/>
    <property type="molecule type" value="Genomic_DNA"/>
</dbReference>
<keyword evidence="1" id="KW-1133">Transmembrane helix</keyword>
<evidence type="ECO:0000313" key="2">
    <source>
        <dbReference type="EMBL" id="SFN23241.1"/>
    </source>
</evidence>
<protein>
    <submittedName>
        <fullName evidence="2">Uncharacterized protein</fullName>
    </submittedName>
</protein>
<name>A0A1I4XBC8_CHROL</name>
<keyword evidence="1" id="KW-0812">Transmembrane</keyword>
<feature type="transmembrane region" description="Helical" evidence="1">
    <location>
        <begin position="20"/>
        <end position="37"/>
    </location>
</feature>
<accession>A0A1I4XBC8</accession>
<gene>
    <name evidence="2" type="ORF">SAMN05421594_1686</name>
</gene>